<dbReference type="Pfam" id="PF13470">
    <property type="entry name" value="PIN_3"/>
    <property type="match status" value="1"/>
</dbReference>
<sequence>MISSSRFVAILDACVLYPAPIRDLLLNLADVGLFIPKWTDQIHDEWTRNLLINRPELSKGQLQKTVDAMFRAFPDANVSGYATLIKAINLPDSDDRHILAAAIRCKADVVVTANLKDFPKEYLDQFGIEAHHPDEFITNVIRLNPETALQAFKNQVSYLRNPPLTVLQVLENFRKVGLDNTADTLMELLRKKGQ</sequence>
<keyword evidence="4" id="KW-1185">Reference proteome</keyword>
<feature type="domain" description="VapC50 C-terminal" evidence="2">
    <location>
        <begin position="133"/>
        <end position="185"/>
    </location>
</feature>
<feature type="domain" description="PIN" evidence="1">
    <location>
        <begin position="10"/>
        <end position="115"/>
    </location>
</feature>
<dbReference type="InterPro" id="IPR002716">
    <property type="entry name" value="PIN_dom"/>
</dbReference>
<dbReference type="Proteomes" id="UP000294850">
    <property type="component" value="Unassembled WGS sequence"/>
</dbReference>
<name>A0A4R5DFN6_9BACT</name>
<gene>
    <name evidence="3" type="ORF">E0F88_26925</name>
</gene>
<protein>
    <submittedName>
        <fullName evidence="3">PIN domain-containing protein</fullName>
    </submittedName>
</protein>
<proteinExistence type="predicted"/>
<evidence type="ECO:0000313" key="3">
    <source>
        <dbReference type="EMBL" id="TDE10711.1"/>
    </source>
</evidence>
<dbReference type="RefSeq" id="WP_131961395.1">
    <property type="nucleotide sequence ID" value="NZ_SMFL01000014.1"/>
</dbReference>
<dbReference type="OrthoDB" id="211933at2"/>
<evidence type="ECO:0000259" key="1">
    <source>
        <dbReference type="Pfam" id="PF13470"/>
    </source>
</evidence>
<dbReference type="AlphaFoldDB" id="A0A4R5DFN6"/>
<dbReference type="EMBL" id="SMFL01000014">
    <property type="protein sequence ID" value="TDE10711.1"/>
    <property type="molecule type" value="Genomic_DNA"/>
</dbReference>
<reference evidence="3 4" key="1">
    <citation type="submission" date="2019-03" db="EMBL/GenBank/DDBJ databases">
        <title>Dyadobacter AR-3-6 sp. nov., isolated from arctic soil.</title>
        <authorList>
            <person name="Chaudhary D.K."/>
        </authorList>
    </citation>
    <scope>NUCLEOTIDE SEQUENCE [LARGE SCALE GENOMIC DNA]</scope>
    <source>
        <strain evidence="3 4">AR-3-6</strain>
    </source>
</reference>
<dbReference type="InterPro" id="IPR058652">
    <property type="entry name" value="VapC50_C"/>
</dbReference>
<evidence type="ECO:0000259" key="2">
    <source>
        <dbReference type="Pfam" id="PF26343"/>
    </source>
</evidence>
<accession>A0A4R5DFN6</accession>
<evidence type="ECO:0000313" key="4">
    <source>
        <dbReference type="Proteomes" id="UP000294850"/>
    </source>
</evidence>
<organism evidence="3 4">
    <name type="scientific">Dyadobacter psychrotolerans</name>
    <dbReference type="NCBI Taxonomy" id="2541721"/>
    <lineage>
        <taxon>Bacteria</taxon>
        <taxon>Pseudomonadati</taxon>
        <taxon>Bacteroidota</taxon>
        <taxon>Cytophagia</taxon>
        <taxon>Cytophagales</taxon>
        <taxon>Spirosomataceae</taxon>
        <taxon>Dyadobacter</taxon>
    </lineage>
</organism>
<dbReference type="Pfam" id="PF26343">
    <property type="entry name" value="VapC50_C"/>
    <property type="match status" value="1"/>
</dbReference>
<comment type="caution">
    <text evidence="3">The sequence shown here is derived from an EMBL/GenBank/DDBJ whole genome shotgun (WGS) entry which is preliminary data.</text>
</comment>